<dbReference type="Pfam" id="PF03390">
    <property type="entry name" value="2HCT"/>
    <property type="match status" value="1"/>
</dbReference>
<sequence length="440" mass="46830">MDASSIRDKSFCLRWQAIWWQLMDKSIGIVPLPIYCIIVACLGALLAWHKIPNDISVMIAILTAFGFTCAELGARIPVLRQIGGPVIVTTFLPSCLVYYQLLPNQLVSSINDFWQTTNILYLFIASVVVGSILGMHRLTILRGFAKIFIPLAVGSVAAAIVGTLTGMALGLGAHHTFFYIVIPIMAGGIGEGAVPLSLGYADIMNLPQKQLFAQILPAVMLGNLTAIICAGLLNQLGKHYTHLTGNGRLHTDDDGLLLKTDNAAAAPVESIAAAGLISITLYILGILAHKLIGLPAPVSMLFLAVLAKLTYAVSPKLEDGARTVYRFFSTAVTYPLLFAIGITITPWNDLLAAFHLANIVTIVATVLTLTTVGFFVGRWVGLYPIEGAIINACHSGMGGIGDLAILTSSNRLQLMPFAQIATRLGGALTITVAIILLGSI</sequence>
<dbReference type="GO" id="GO:0015293">
    <property type="term" value="F:symporter activity"/>
    <property type="evidence" value="ECO:0007669"/>
    <property type="project" value="UniProtKB-UniRule"/>
</dbReference>
<reference evidence="2 3" key="1">
    <citation type="journal article" date="2018" name="Microbes Environ.">
        <title>Comparative Genomic Insights into Endofungal Lifestyles of Two Bacterial Endosymbionts, Mycoavidus cysteinexigens and Burkholderia rhizoxinica.</title>
        <authorList>
            <person name="Sharmin D."/>
            <person name="Guo Y."/>
            <person name="Nishizawa T."/>
            <person name="Ohshima S."/>
            <person name="Sato Y."/>
            <person name="Takashima Y."/>
            <person name="Narisawa K."/>
            <person name="Ohta H."/>
        </authorList>
    </citation>
    <scope>NUCLEOTIDE SEQUENCE [LARGE SCALE GENOMIC DNA]</scope>
    <source>
        <strain evidence="2 3">B1-EB</strain>
    </source>
</reference>
<organism evidence="2 3">
    <name type="scientific">Mycoavidus cysteinexigens</name>
    <dbReference type="NCBI Taxonomy" id="1553431"/>
    <lineage>
        <taxon>Bacteria</taxon>
        <taxon>Pseudomonadati</taxon>
        <taxon>Pseudomonadota</taxon>
        <taxon>Betaproteobacteria</taxon>
        <taxon>Burkholderiales</taxon>
        <taxon>Burkholderiaceae</taxon>
        <taxon>Mycoavidus</taxon>
    </lineage>
</organism>
<evidence type="ECO:0000313" key="3">
    <source>
        <dbReference type="Proteomes" id="UP000282597"/>
    </source>
</evidence>
<comment type="similarity">
    <text evidence="1">Belongs to the 2-hydroxycarboxylate transporter (2-HCT) (TC 2.A.24) family.</text>
</comment>
<dbReference type="PIRSF" id="PIRSF005348">
    <property type="entry name" value="YxkH"/>
    <property type="match status" value="1"/>
</dbReference>
<dbReference type="AlphaFoldDB" id="A0A2Z6EXL6"/>
<keyword evidence="1" id="KW-0769">Symport</keyword>
<dbReference type="KEGG" id="mcys:MCB1EB_2020"/>
<dbReference type="Proteomes" id="UP000282597">
    <property type="component" value="Chromosome"/>
</dbReference>
<dbReference type="PANTHER" id="PTHR40033">
    <property type="entry name" value="NA(+)-MALATE SYMPORTER"/>
    <property type="match status" value="1"/>
</dbReference>
<dbReference type="EMBL" id="AP018150">
    <property type="protein sequence ID" value="BBE10181.1"/>
    <property type="molecule type" value="Genomic_DNA"/>
</dbReference>
<evidence type="ECO:0000256" key="1">
    <source>
        <dbReference type="PIRNR" id="PIRNR005348"/>
    </source>
</evidence>
<dbReference type="InterPro" id="IPR004679">
    <property type="entry name" value="2-OHcarboxylate_transport"/>
</dbReference>
<dbReference type="PANTHER" id="PTHR40033:SF1">
    <property type="entry name" value="CITRATE-SODIUM SYMPORTER"/>
    <property type="match status" value="1"/>
</dbReference>
<dbReference type="GO" id="GO:0008514">
    <property type="term" value="F:organic anion transmembrane transporter activity"/>
    <property type="evidence" value="ECO:0007669"/>
    <property type="project" value="InterPro"/>
</dbReference>
<proteinExistence type="inferred from homology"/>
<gene>
    <name evidence="2" type="ORF">MCB1EB_2020</name>
</gene>
<accession>A0A2Z6EXL6</accession>
<keyword evidence="3" id="KW-1185">Reference proteome</keyword>
<keyword evidence="1" id="KW-0472">Membrane</keyword>
<evidence type="ECO:0000313" key="2">
    <source>
        <dbReference type="EMBL" id="BBE10181.1"/>
    </source>
</evidence>
<dbReference type="GO" id="GO:0005886">
    <property type="term" value="C:plasma membrane"/>
    <property type="evidence" value="ECO:0007669"/>
    <property type="project" value="UniProtKB-UniRule"/>
</dbReference>
<protein>
    <submittedName>
        <fullName evidence="2">Citrate carrier protein</fullName>
    </submittedName>
</protein>
<keyword evidence="1" id="KW-0813">Transport</keyword>
<name>A0A2Z6EXL6_9BURK</name>
<dbReference type="RefSeq" id="WP_045364540.1">
    <property type="nucleotide sequence ID" value="NZ_AP018150.1"/>
</dbReference>